<gene>
    <name evidence="1" type="ORF">AY601_0781</name>
</gene>
<dbReference type="Pfam" id="PF13585">
    <property type="entry name" value="CHU_C"/>
    <property type="match status" value="1"/>
</dbReference>
<protein>
    <recommendedName>
        <fullName evidence="3">Gliding motility-associated-like protein</fullName>
    </recommendedName>
</protein>
<dbReference type="Gene3D" id="2.60.40.10">
    <property type="entry name" value="Immunoglobulins"/>
    <property type="match status" value="1"/>
</dbReference>
<evidence type="ECO:0008006" key="3">
    <source>
        <dbReference type="Google" id="ProtNLM"/>
    </source>
</evidence>
<keyword evidence="2" id="KW-1185">Reference proteome</keyword>
<dbReference type="AlphaFoldDB" id="A0A127V8S7"/>
<dbReference type="InterPro" id="IPR026341">
    <property type="entry name" value="T9SS_type_B"/>
</dbReference>
<dbReference type="NCBIfam" id="TIGR04131">
    <property type="entry name" value="Bac_Flav_CTERM"/>
    <property type="match status" value="1"/>
</dbReference>
<accession>A0A127V8S7</accession>
<organism evidence="1 2">
    <name type="scientific">Pedobacter cryoconitis</name>
    <dbReference type="NCBI Taxonomy" id="188932"/>
    <lineage>
        <taxon>Bacteria</taxon>
        <taxon>Pseudomonadati</taxon>
        <taxon>Bacteroidota</taxon>
        <taxon>Sphingobacteriia</taxon>
        <taxon>Sphingobacteriales</taxon>
        <taxon>Sphingobacteriaceae</taxon>
        <taxon>Pedobacter</taxon>
    </lineage>
</organism>
<dbReference type="InterPro" id="IPR013783">
    <property type="entry name" value="Ig-like_fold"/>
</dbReference>
<evidence type="ECO:0000313" key="2">
    <source>
        <dbReference type="Proteomes" id="UP000071561"/>
    </source>
</evidence>
<name>A0A127V8S7_9SPHI</name>
<reference evidence="1 2" key="1">
    <citation type="submission" date="2016-03" db="EMBL/GenBank/DDBJ databases">
        <title>Complete genome sequence of Pedobacter cryoconitis PAMC 27485.</title>
        <authorList>
            <person name="Lee J."/>
            <person name="Kim O.-S."/>
        </authorList>
    </citation>
    <scope>NUCLEOTIDE SEQUENCE [LARGE SCALE GENOMIC DNA]</scope>
    <source>
        <strain evidence="1 2">PAMC 27485</strain>
    </source>
</reference>
<dbReference type="PATRIC" id="fig|188932.3.peg.804"/>
<evidence type="ECO:0000313" key="1">
    <source>
        <dbReference type="EMBL" id="AMP97724.1"/>
    </source>
</evidence>
<proteinExistence type="predicted"/>
<dbReference type="Gene3D" id="2.60.120.260">
    <property type="entry name" value="Galactose-binding domain-like"/>
    <property type="match status" value="1"/>
</dbReference>
<dbReference type="Proteomes" id="UP000071561">
    <property type="component" value="Chromosome"/>
</dbReference>
<dbReference type="EMBL" id="CP014504">
    <property type="protein sequence ID" value="AMP97724.1"/>
    <property type="molecule type" value="Genomic_DNA"/>
</dbReference>
<sequence length="640" mass="68952">MKVIQYCRVLKCKILYIVLLYCSITLPEKVFSQICSGSFGDPVVNIDFGRGKGNFGPSLGSSTNYQYTASLSPGDGSYTIVKRIGQGSWFNTVNHTPNDPDGYMMMINASYQPGVFYETAINTDLCPNTTYEFAAWVTNLLTYSGNKPNLTFSILTLDDQLLGTYITGNIPETAVATWKQYGFLFRTSNTTRVKIRITNNGPGGDGNDLALDDITFRACGPKITPLTDHTSQTEKTICEGNGVVLSATVEGSPTLQYQWQQMVDSQWSDLNGETAIQLNLNAGSLQVGDFQYRLMAAEATNFSSPACRTTSSPINIHVKALPKPVVVAEQTVCEGNTIQLDVTGADGPYLWTGPNNFSSTEKSPVIENAALNRAGDYQVTTTLGTCTAAAKIKVNMLPVPIPLIDVPAPICEGASIVLHAAGGTQYKWAPATGLSATDIADPVASPLQTTLYTVTISNGSCEKQATVTLDVFKKITARAGRNRTIIEGQTVTLDGQVSGDHARFLWTPAAYLDDPTKLNPVASPPHDVTYTLTAWSENGCAGSAQDVSIRVLKKLSIPNTITPNGDGINDTWAIAALDSYPAADVYVFNRYGGRIYAGTGDGKSWDGKYNGEYVPVGVYYYVIDLHDGQKTQSGSLTVLR</sequence>
<dbReference type="KEGG" id="pcm:AY601_0781"/>